<accession>A0A1Y2AJS7</accession>
<evidence type="ECO:0000313" key="3">
    <source>
        <dbReference type="Proteomes" id="UP000193920"/>
    </source>
</evidence>
<keyword evidence="1" id="KW-0472">Membrane</keyword>
<organism evidence="2 3">
    <name type="scientific">Neocallimastix californiae</name>
    <dbReference type="NCBI Taxonomy" id="1754190"/>
    <lineage>
        <taxon>Eukaryota</taxon>
        <taxon>Fungi</taxon>
        <taxon>Fungi incertae sedis</taxon>
        <taxon>Chytridiomycota</taxon>
        <taxon>Chytridiomycota incertae sedis</taxon>
        <taxon>Neocallimastigomycetes</taxon>
        <taxon>Neocallimastigales</taxon>
        <taxon>Neocallimastigaceae</taxon>
        <taxon>Neocallimastix</taxon>
    </lineage>
</organism>
<reference evidence="2 3" key="1">
    <citation type="submission" date="2016-08" db="EMBL/GenBank/DDBJ databases">
        <title>A Parts List for Fungal Cellulosomes Revealed by Comparative Genomics.</title>
        <authorList>
            <consortium name="DOE Joint Genome Institute"/>
            <person name="Haitjema C.H."/>
            <person name="Gilmore S.P."/>
            <person name="Henske J.K."/>
            <person name="Solomon K.V."/>
            <person name="De Groot R."/>
            <person name="Kuo A."/>
            <person name="Mondo S.J."/>
            <person name="Salamov A.A."/>
            <person name="Labutti K."/>
            <person name="Zhao Z."/>
            <person name="Chiniquy J."/>
            <person name="Barry K."/>
            <person name="Brewer H.M."/>
            <person name="Purvine S.O."/>
            <person name="Wright A.T."/>
            <person name="Boxma B."/>
            <person name="Van Alen T."/>
            <person name="Hackstein J.H."/>
            <person name="Baker S.E."/>
            <person name="Grigoriev I.V."/>
            <person name="O'Malley M.A."/>
        </authorList>
    </citation>
    <scope>NUCLEOTIDE SEQUENCE [LARGE SCALE GENOMIC DNA]</scope>
    <source>
        <strain evidence="2 3">G1</strain>
    </source>
</reference>
<protein>
    <submittedName>
        <fullName evidence="2">Uncharacterized protein</fullName>
    </submittedName>
</protein>
<name>A0A1Y2AJS7_9FUNG</name>
<evidence type="ECO:0000313" key="2">
    <source>
        <dbReference type="EMBL" id="ORY22811.1"/>
    </source>
</evidence>
<comment type="caution">
    <text evidence="2">The sequence shown here is derived from an EMBL/GenBank/DDBJ whole genome shotgun (WGS) entry which is preliminary data.</text>
</comment>
<keyword evidence="1" id="KW-0812">Transmembrane</keyword>
<feature type="transmembrane region" description="Helical" evidence="1">
    <location>
        <begin position="246"/>
        <end position="265"/>
    </location>
</feature>
<dbReference type="Proteomes" id="UP000193920">
    <property type="component" value="Unassembled WGS sequence"/>
</dbReference>
<proteinExistence type="predicted"/>
<evidence type="ECO:0000256" key="1">
    <source>
        <dbReference type="SAM" id="Phobius"/>
    </source>
</evidence>
<keyword evidence="1" id="KW-1133">Transmembrane helix</keyword>
<gene>
    <name evidence="2" type="ORF">LY90DRAFT_675745</name>
</gene>
<dbReference type="AlphaFoldDB" id="A0A1Y2AJS7"/>
<keyword evidence="3" id="KW-1185">Reference proteome</keyword>
<dbReference type="EMBL" id="MCOG01000242">
    <property type="protein sequence ID" value="ORY22811.1"/>
    <property type="molecule type" value="Genomic_DNA"/>
</dbReference>
<sequence>MNPLLLCSSLLENEGTFPYYYIKNNITNFINLIHKFDGTEKGVSIDIKDTLNNELFSNISPNSIFNCDNVVSFENKTITYYGNYKIEFPISNSETIVLKSANDEIIGNINQKQTNNNICSILEDTLRKAKPMQFPYSTFSEINTLEGRAPISLLSANLYFKDNLTYSNSFEKIVNDCCDVVDDSFLPLCNSTNKIKFTVEKCNEETETMKIRFLNCKTFEDDNIIKNIKCTYIPFTNIKGILITSYSIFSVFSEIILIVIIIRLVRKLPDEYNDLYNCCRQYSFNNILFYCSIVNYNYIKFGEYFIHWS</sequence>
<dbReference type="OrthoDB" id="10524106at2759"/>
<dbReference type="STRING" id="1754190.A0A1Y2AJS7"/>